<protein>
    <recommendedName>
        <fullName evidence="7">Matrin-type domain-containing protein</fullName>
    </recommendedName>
</protein>
<dbReference type="GO" id="GO:0003676">
    <property type="term" value="F:nucleic acid binding"/>
    <property type="evidence" value="ECO:0007669"/>
    <property type="project" value="InterPro"/>
</dbReference>
<dbReference type="GO" id="GO:0005634">
    <property type="term" value="C:nucleus"/>
    <property type="evidence" value="ECO:0007669"/>
    <property type="project" value="UniProtKB-SubCell"/>
</dbReference>
<comment type="subcellular location">
    <subcellularLocation>
        <location evidence="1">Nucleus</location>
    </subcellularLocation>
</comment>
<feature type="region of interest" description="Disordered" evidence="6">
    <location>
        <begin position="151"/>
        <end position="186"/>
    </location>
</feature>
<dbReference type="PANTHER" id="PTHR15491:SF9">
    <property type="entry name" value="CIP1-INTERACTING ZINC FINGER PROTEIN"/>
    <property type="match status" value="1"/>
</dbReference>
<dbReference type="InterPro" id="IPR036236">
    <property type="entry name" value="Znf_C2H2_sf"/>
</dbReference>
<accession>A0A9D3M528</accession>
<dbReference type="Gene3D" id="3.30.160.60">
    <property type="entry name" value="Classic Zinc Finger"/>
    <property type="match status" value="2"/>
</dbReference>
<organism evidence="8 9">
    <name type="scientific">Anguilla anguilla</name>
    <name type="common">European freshwater eel</name>
    <name type="synonym">Muraena anguilla</name>
    <dbReference type="NCBI Taxonomy" id="7936"/>
    <lineage>
        <taxon>Eukaryota</taxon>
        <taxon>Metazoa</taxon>
        <taxon>Chordata</taxon>
        <taxon>Craniata</taxon>
        <taxon>Vertebrata</taxon>
        <taxon>Euteleostomi</taxon>
        <taxon>Actinopterygii</taxon>
        <taxon>Neopterygii</taxon>
        <taxon>Teleostei</taxon>
        <taxon>Anguilliformes</taxon>
        <taxon>Anguillidae</taxon>
        <taxon>Anguilla</taxon>
    </lineage>
</organism>
<feature type="compositionally biased region" description="Basic residues" evidence="6">
    <location>
        <begin position="761"/>
        <end position="779"/>
    </location>
</feature>
<feature type="region of interest" description="Disordered" evidence="6">
    <location>
        <begin position="474"/>
        <end position="506"/>
    </location>
</feature>
<evidence type="ECO:0000256" key="1">
    <source>
        <dbReference type="ARBA" id="ARBA00004123"/>
    </source>
</evidence>
<dbReference type="SUPFAM" id="SSF57667">
    <property type="entry name" value="beta-beta-alpha zinc fingers"/>
    <property type="match status" value="2"/>
</dbReference>
<feature type="domain" description="Matrin-type" evidence="7">
    <location>
        <begin position="535"/>
        <end position="566"/>
    </location>
</feature>
<feature type="compositionally biased region" description="Acidic residues" evidence="6">
    <location>
        <begin position="474"/>
        <end position="490"/>
    </location>
</feature>
<dbReference type="Pfam" id="PF23330">
    <property type="entry name" value="zf-C2H2_14"/>
    <property type="match status" value="1"/>
</dbReference>
<dbReference type="InterPro" id="IPR026811">
    <property type="entry name" value="CIZ1"/>
</dbReference>
<dbReference type="EMBL" id="JAFIRN010000010">
    <property type="protein sequence ID" value="KAG5840873.1"/>
    <property type="molecule type" value="Genomic_DNA"/>
</dbReference>
<feature type="compositionally biased region" description="Acidic residues" evidence="6">
    <location>
        <begin position="593"/>
        <end position="608"/>
    </location>
</feature>
<dbReference type="InterPro" id="IPR056345">
    <property type="entry name" value="Znf-C2H2_CIZ1"/>
</dbReference>
<feature type="compositionally biased region" description="Basic and acidic residues" evidence="6">
    <location>
        <begin position="209"/>
        <end position="224"/>
    </location>
</feature>
<evidence type="ECO:0000256" key="6">
    <source>
        <dbReference type="SAM" id="MobiDB-lite"/>
    </source>
</evidence>
<feature type="compositionally biased region" description="Basic and acidic residues" evidence="6">
    <location>
        <begin position="632"/>
        <end position="641"/>
    </location>
</feature>
<dbReference type="SMART" id="SM00451">
    <property type="entry name" value="ZnF_U1"/>
    <property type="match status" value="3"/>
</dbReference>
<dbReference type="PROSITE" id="PS50171">
    <property type="entry name" value="ZF_MATRIN"/>
    <property type="match status" value="1"/>
</dbReference>
<feature type="compositionally biased region" description="Acidic residues" evidence="6">
    <location>
        <begin position="727"/>
        <end position="751"/>
    </location>
</feature>
<evidence type="ECO:0000256" key="2">
    <source>
        <dbReference type="ARBA" id="ARBA00022723"/>
    </source>
</evidence>
<dbReference type="InterPro" id="IPR000690">
    <property type="entry name" value="Matrin/U1-C_Znf_C2H2"/>
</dbReference>
<dbReference type="AlphaFoldDB" id="A0A9D3M528"/>
<feature type="region of interest" description="Disordered" evidence="6">
    <location>
        <begin position="199"/>
        <end position="253"/>
    </location>
</feature>
<keyword evidence="3" id="KW-0863">Zinc-finger</keyword>
<keyword evidence="4" id="KW-0862">Zinc</keyword>
<sequence>MFNHHHQQQQQQLQQHLRQLQQLFQHQQPPPPPSPLQSHPMAHHHHHQVGRPISAPAQAPPPRMVRLCSASQATIMAANPMLQGALLMQQMQGSLRGFAMGGQQFTQLFSAGSRPSLLGPAPMGVAIKSPHMGFPRRHFHPHAQHYNKDFASQQSERKKENELRAVVTTDGQSGAKNAEGENNIRAVSTEGAVAADRLTTPTAQLQEEPALKRQRIEGSERLMEEPPETNGALGSDYKAPAEDKEPADAVTLEEGESMAGPETIEFIEECRAPEMVGVGATLKVTIQQSSESRAFNTGLEEQSGGGAGQGEARDSDGDAASKFFCYICSTTCHNQQNFQSHMNGLAHQQRMMEIQHMSNACLVTLLPRVRESLESVHRDGEKRLGPQRWCATCQSHFYGDLIQHRRTKEHKLSKHSSRPFCTVCKRHFRTPRKFVEHMKSPEHKQRVEELREEGLPEVLEELITVDAVGCFEGEEDYEEEPNEQEEEVEEEQGHSQSQGGQAARKEVALEDMADDEEYDPDTQYGSSFVVPVAGFLCRLCRKFYHFESTARLSHCQSLGHFQNLQKYRALRRQEDTGEPDTCSDNVEETPAVTEEEEDEDEEEGEDQETVNRASPDPSGLSPEPASPSAPDRTVRSHDPGKARGSRSSLAKPGGAALPNLSITVSRPTATGSADRQPVPRDRTPEVVDLTLEDATASPPSPSSCPLQGDSLGDESRRWAVPVHQETPSEEGQEPPPEDPTEQGEQEEEEEGAAAKEEKAATGRKRVASRKRSARTKQRL</sequence>
<feature type="compositionally biased region" description="Polar residues" evidence="6">
    <location>
        <begin position="660"/>
        <end position="673"/>
    </location>
</feature>
<feature type="region of interest" description="Disordered" evidence="6">
    <location>
        <begin position="572"/>
        <end position="779"/>
    </location>
</feature>
<dbReference type="PANTHER" id="PTHR15491">
    <property type="match status" value="1"/>
</dbReference>
<reference evidence="8" key="1">
    <citation type="submission" date="2021-01" db="EMBL/GenBank/DDBJ databases">
        <title>A chromosome-scale assembly of European eel, Anguilla anguilla.</title>
        <authorList>
            <person name="Henkel C."/>
            <person name="Jong-Raadsen S.A."/>
            <person name="Dufour S."/>
            <person name="Weltzien F.-A."/>
            <person name="Palstra A.P."/>
            <person name="Pelster B."/>
            <person name="Spaink H.P."/>
            <person name="Van Den Thillart G.E."/>
            <person name="Jansen H."/>
            <person name="Zahm M."/>
            <person name="Klopp C."/>
            <person name="Cedric C."/>
            <person name="Louis A."/>
            <person name="Berthelot C."/>
            <person name="Parey E."/>
            <person name="Roest Crollius H."/>
            <person name="Montfort J."/>
            <person name="Robinson-Rechavi M."/>
            <person name="Bucao C."/>
            <person name="Bouchez O."/>
            <person name="Gislard M."/>
            <person name="Lluch J."/>
            <person name="Milhes M."/>
            <person name="Lampietro C."/>
            <person name="Lopez Roques C."/>
            <person name="Donnadieu C."/>
            <person name="Braasch I."/>
            <person name="Desvignes T."/>
            <person name="Postlethwait J."/>
            <person name="Bobe J."/>
            <person name="Guiguen Y."/>
            <person name="Dirks R."/>
        </authorList>
    </citation>
    <scope>NUCLEOTIDE SEQUENCE</scope>
    <source>
        <strain evidence="8">Tag_6206</strain>
        <tissue evidence="8">Liver</tissue>
    </source>
</reference>
<evidence type="ECO:0000256" key="4">
    <source>
        <dbReference type="ARBA" id="ARBA00022833"/>
    </source>
</evidence>
<keyword evidence="9" id="KW-1185">Reference proteome</keyword>
<gene>
    <name evidence="8" type="ORF">ANANG_G00193310</name>
</gene>
<evidence type="ECO:0000256" key="5">
    <source>
        <dbReference type="ARBA" id="ARBA00023242"/>
    </source>
</evidence>
<dbReference type="SMART" id="SM00355">
    <property type="entry name" value="ZnF_C2H2"/>
    <property type="match status" value="2"/>
</dbReference>
<evidence type="ECO:0000313" key="8">
    <source>
        <dbReference type="EMBL" id="KAG5840873.1"/>
    </source>
</evidence>
<evidence type="ECO:0000259" key="7">
    <source>
        <dbReference type="PROSITE" id="PS50171"/>
    </source>
</evidence>
<comment type="caution">
    <text evidence="8">The sequence shown here is derived from an EMBL/GenBank/DDBJ whole genome shotgun (WGS) entry which is preliminary data.</text>
</comment>
<dbReference type="GO" id="GO:0008270">
    <property type="term" value="F:zinc ion binding"/>
    <property type="evidence" value="ECO:0007669"/>
    <property type="project" value="UniProtKB-KW"/>
</dbReference>
<keyword evidence="2" id="KW-0479">Metal-binding</keyword>
<evidence type="ECO:0000313" key="9">
    <source>
        <dbReference type="Proteomes" id="UP001044222"/>
    </source>
</evidence>
<feature type="region of interest" description="Disordered" evidence="6">
    <location>
        <begin position="25"/>
        <end position="61"/>
    </location>
</feature>
<evidence type="ECO:0000256" key="3">
    <source>
        <dbReference type="ARBA" id="ARBA00022771"/>
    </source>
</evidence>
<name>A0A9D3M528_ANGAN</name>
<keyword evidence="5" id="KW-0539">Nucleus</keyword>
<dbReference type="PROSITE" id="PS00028">
    <property type="entry name" value="ZINC_FINGER_C2H2_1"/>
    <property type="match status" value="2"/>
</dbReference>
<proteinExistence type="predicted"/>
<dbReference type="InterPro" id="IPR003604">
    <property type="entry name" value="Matrin/U1-like-C_Znf_C2H2"/>
</dbReference>
<dbReference type="InterPro" id="IPR013087">
    <property type="entry name" value="Znf_C2H2_type"/>
</dbReference>
<dbReference type="Proteomes" id="UP001044222">
    <property type="component" value="Chromosome 10"/>
</dbReference>